<gene>
    <name evidence="1" type="ORF">NCTC12722_03253</name>
</gene>
<dbReference type="Proteomes" id="UP000254343">
    <property type="component" value="Unassembled WGS sequence"/>
</dbReference>
<organism evidence="1 2">
    <name type="scientific">Afipia felis</name>
    <name type="common">Cat scratch disease bacillus</name>
    <dbReference type="NCBI Taxonomy" id="1035"/>
    <lineage>
        <taxon>Bacteria</taxon>
        <taxon>Pseudomonadati</taxon>
        <taxon>Pseudomonadota</taxon>
        <taxon>Alphaproteobacteria</taxon>
        <taxon>Hyphomicrobiales</taxon>
        <taxon>Nitrobacteraceae</taxon>
        <taxon>Afipia</taxon>
    </lineage>
</organism>
<sequence length="411" mass="45945">MPTPDISDEVLKATITAYEGCERDQSRTANLLGLARSTVQNRLRRAAERGMLGPEETKPGYVLKSIASKAADGSWTKQVREHGEEYAVPDGHSIKGESALIDAEGRLIQKWVKTREEPSALDVADILAKRFENYEPSAKPVKCPAVTDTDLLTLVPCNDWHVGMFAWERETNTNWDLKIAERSIGDGIEDAIERSPASGTAIVLGGGDLTHADNNRNQTSRSANQLDVDGRHQKIVEAAGNLMVRTVDAALRRNRRVIVRNLKGNHDEETAPAIAWFLRAWYRNEPRVEVDLDQSLFFYHRFGKVLLAATHGHEAKLKDMPQIMAHRRAEDWGATKFRYAHGFHIHHQSKFATEGGGVIMESHQAPIPQDAWHFGSGFLSGRSLQTITYHQNYGEISRVRVAMLDAEERAA</sequence>
<dbReference type="EMBL" id="UIGB01000001">
    <property type="protein sequence ID" value="SUU86032.1"/>
    <property type="molecule type" value="Genomic_DNA"/>
</dbReference>
<dbReference type="RefSeq" id="WP_002716858.1">
    <property type="nucleotide sequence ID" value="NZ_UFSI01000001.1"/>
</dbReference>
<evidence type="ECO:0000313" key="2">
    <source>
        <dbReference type="Proteomes" id="UP000254343"/>
    </source>
</evidence>
<reference evidence="1 2" key="1">
    <citation type="submission" date="2018-06" db="EMBL/GenBank/DDBJ databases">
        <authorList>
            <consortium name="Pathogen Informatics"/>
            <person name="Doyle S."/>
        </authorList>
    </citation>
    <scope>NUCLEOTIDE SEQUENCE [LARGE SCALE GENOMIC DNA]</scope>
    <source>
        <strain evidence="1 2">NCTC12722</strain>
    </source>
</reference>
<protein>
    <submittedName>
        <fullName evidence="1">Uncharacterized protein</fullName>
    </submittedName>
</protein>
<evidence type="ECO:0000313" key="1">
    <source>
        <dbReference type="EMBL" id="SUU86032.1"/>
    </source>
</evidence>
<name>A0A380WAV1_AFIFE</name>
<accession>A0A380WAV1</accession>
<dbReference type="AlphaFoldDB" id="A0A380WAV1"/>
<proteinExistence type="predicted"/>